<sequence>VKSRDWSGDMLFSLFCLIPFLTFFIPFIYRAFLHSPQDLKKKYNAEWALVTGASSGIGKAIVERLCGQGLNVVMVALDDAILKEAHAEMQKRFPMLQLRVVGADLSRDGYIKTIADKTKDIKVSIVFNNAGFMLTGMFADTPEDRILGNYECNATSAVRITHLFANRMLDANIKGAICFTSSPAGCIPNPFAVMYGSTKAFLTEFASSLAPELRSKGIDVSVVHPSPVNSLFYSAVPSKHMISAISFFKSTGTSPFTIADALLANVGRTVLIEQGYFCVFVRGIILKVLDFALFADLIARFAHMMPDFKKVSVDRKKAK</sequence>
<organism evidence="4">
    <name type="scientific">Hemiselmis andersenii</name>
    <name type="common">Cryptophyte alga</name>
    <dbReference type="NCBI Taxonomy" id="464988"/>
    <lineage>
        <taxon>Eukaryota</taxon>
        <taxon>Cryptophyceae</taxon>
        <taxon>Cryptomonadales</taxon>
        <taxon>Hemiselmidaceae</taxon>
        <taxon>Hemiselmis</taxon>
    </lineage>
</organism>
<proteinExistence type="predicted"/>
<dbReference type="Pfam" id="PF00106">
    <property type="entry name" value="adh_short"/>
    <property type="match status" value="1"/>
</dbReference>
<dbReference type="InterPro" id="IPR036291">
    <property type="entry name" value="NAD(P)-bd_dom_sf"/>
</dbReference>
<keyword evidence="3" id="KW-1133">Transmembrane helix</keyword>
<evidence type="ECO:0000313" key="4">
    <source>
        <dbReference type="EMBL" id="CAD8757398.1"/>
    </source>
</evidence>
<dbReference type="InterPro" id="IPR002347">
    <property type="entry name" value="SDR_fam"/>
</dbReference>
<keyword evidence="3" id="KW-0812">Transmembrane</keyword>
<dbReference type="GO" id="GO:0005783">
    <property type="term" value="C:endoplasmic reticulum"/>
    <property type="evidence" value="ECO:0007669"/>
    <property type="project" value="UniProtKB-SubCell"/>
</dbReference>
<feature type="transmembrane region" description="Helical" evidence="3">
    <location>
        <begin position="12"/>
        <end position="32"/>
    </location>
</feature>
<evidence type="ECO:0000256" key="2">
    <source>
        <dbReference type="ARBA" id="ARBA00023002"/>
    </source>
</evidence>
<dbReference type="AlphaFoldDB" id="A0A7S0UE98"/>
<reference evidence="4" key="1">
    <citation type="submission" date="2021-01" db="EMBL/GenBank/DDBJ databases">
        <authorList>
            <person name="Corre E."/>
            <person name="Pelletier E."/>
            <person name="Niang G."/>
            <person name="Scheremetjew M."/>
            <person name="Finn R."/>
            <person name="Kale V."/>
            <person name="Holt S."/>
            <person name="Cochrane G."/>
            <person name="Meng A."/>
            <person name="Brown T."/>
            <person name="Cohen L."/>
        </authorList>
    </citation>
    <scope>NUCLEOTIDE SEQUENCE</scope>
    <source>
        <strain evidence="4">CCMP441</strain>
    </source>
</reference>
<dbReference type="InterPro" id="IPR020904">
    <property type="entry name" value="Sc_DH/Rdtase_CS"/>
</dbReference>
<dbReference type="InterPro" id="IPR051019">
    <property type="entry name" value="VLCFA-Steroid_DH"/>
</dbReference>
<dbReference type="PRINTS" id="PR00081">
    <property type="entry name" value="GDHRDH"/>
</dbReference>
<dbReference type="GO" id="GO:0016491">
    <property type="term" value="F:oxidoreductase activity"/>
    <property type="evidence" value="ECO:0007669"/>
    <property type="project" value="UniProtKB-KW"/>
</dbReference>
<dbReference type="PANTHER" id="PTHR43899">
    <property type="entry name" value="RH59310P"/>
    <property type="match status" value="1"/>
</dbReference>
<feature type="non-terminal residue" evidence="4">
    <location>
        <position position="1"/>
    </location>
</feature>
<evidence type="ECO:0000256" key="1">
    <source>
        <dbReference type="ARBA" id="ARBA00004240"/>
    </source>
</evidence>
<name>A0A7S0UE98_HEMAN</name>
<comment type="subcellular location">
    <subcellularLocation>
        <location evidence="1">Endoplasmic reticulum</location>
    </subcellularLocation>
</comment>
<dbReference type="EMBL" id="HBFK01039411">
    <property type="protein sequence ID" value="CAD8757398.1"/>
    <property type="molecule type" value="Transcribed_RNA"/>
</dbReference>
<protein>
    <submittedName>
        <fullName evidence="4">Uncharacterized protein</fullName>
    </submittedName>
</protein>
<dbReference type="SUPFAM" id="SSF51735">
    <property type="entry name" value="NAD(P)-binding Rossmann-fold domains"/>
    <property type="match status" value="1"/>
</dbReference>
<accession>A0A7S0UE98</accession>
<keyword evidence="3" id="KW-0472">Membrane</keyword>
<dbReference type="Gene3D" id="3.40.50.720">
    <property type="entry name" value="NAD(P)-binding Rossmann-like Domain"/>
    <property type="match status" value="1"/>
</dbReference>
<dbReference type="PANTHER" id="PTHR43899:SF4">
    <property type="entry name" value="17 BETA-HYDROXYSTEROID DEHYDROGENASE TYPE 3"/>
    <property type="match status" value="1"/>
</dbReference>
<keyword evidence="2" id="KW-0560">Oxidoreductase</keyword>
<dbReference type="PROSITE" id="PS00061">
    <property type="entry name" value="ADH_SHORT"/>
    <property type="match status" value="1"/>
</dbReference>
<gene>
    <name evidence="4" type="ORF">HAND1043_LOCUS23912</name>
</gene>
<evidence type="ECO:0000256" key="3">
    <source>
        <dbReference type="SAM" id="Phobius"/>
    </source>
</evidence>